<protein>
    <submittedName>
        <fullName evidence="2">Polymerase III, delta' subunit protein</fullName>
    </submittedName>
</protein>
<dbReference type="PANTHER" id="PTHR11669">
    <property type="entry name" value="REPLICATION FACTOR C / DNA POLYMERASE III GAMMA-TAU SUBUNIT"/>
    <property type="match status" value="1"/>
</dbReference>
<dbReference type="AlphaFoldDB" id="A0A0H4T7P9"/>
<dbReference type="Gene3D" id="3.40.50.300">
    <property type="entry name" value="P-loop containing nucleotide triphosphate hydrolases"/>
    <property type="match status" value="1"/>
</dbReference>
<dbReference type="Pfam" id="PF13177">
    <property type="entry name" value="DNA_pol3_delta2"/>
    <property type="match status" value="1"/>
</dbReference>
<evidence type="ECO:0000313" key="2">
    <source>
        <dbReference type="EMBL" id="AKQ02492.1"/>
    </source>
</evidence>
<reference evidence="2" key="1">
    <citation type="journal article" date="2015" name="ISME J.">
        <title>Aquifer environment selects for microbial species cohorts in sediment and groundwater.</title>
        <authorList>
            <person name="Hug L.A."/>
            <person name="Thomas B.C."/>
            <person name="Brown C.T."/>
            <person name="Frischkorn K.R."/>
            <person name="Williams K.H."/>
            <person name="Tringe S.G."/>
            <person name="Banfield J.F."/>
        </authorList>
    </citation>
    <scope>NUCLEOTIDE SEQUENCE</scope>
</reference>
<dbReference type="InterPro" id="IPR027417">
    <property type="entry name" value="P-loop_NTPase"/>
</dbReference>
<organism evidence="2">
    <name type="scientific">uncultured Parcubacteria bacterium Rifle_16ft_4_minimus_37647</name>
    <dbReference type="NCBI Taxonomy" id="1665140"/>
    <lineage>
        <taxon>Bacteria</taxon>
        <taxon>Candidatus Parcubacteria</taxon>
        <taxon>environmental samples</taxon>
    </lineage>
</organism>
<sequence length="281" mass="31858">MLIGQDNLEEIFGNLIKSNQLSHSYIFFGEPQVGKYSFALSLASCLEKGIFEKVEVENELPKHVLEETLIVRPEGDSIGIDAIRDIKHFLSRKPVYSAHRVVIVDEAHTMTSQAQHATLKIAEEPPPHSLLILITLNIDSLLTTLQSRFQRVYFPRLRTEEIAKLLEDDYKIDRSKADTLAKLSLGRPGRAVSLATNEEEKERFKTASSILAKKTSKSDVIGELLENEDRINPLFAELIARLANDPIKNYDTLRSITLRMSVMSQFSVNKRLQIETALWNI</sequence>
<accession>A0A0H4T7P9</accession>
<name>A0A0H4T7P9_9BACT</name>
<evidence type="ECO:0000259" key="1">
    <source>
        <dbReference type="SMART" id="SM00382"/>
    </source>
</evidence>
<dbReference type="PANTHER" id="PTHR11669:SF8">
    <property type="entry name" value="DNA POLYMERASE III SUBUNIT DELTA"/>
    <property type="match status" value="1"/>
</dbReference>
<feature type="domain" description="AAA+ ATPase" evidence="1">
    <location>
        <begin position="21"/>
        <end position="158"/>
    </location>
</feature>
<dbReference type="GO" id="GO:0006261">
    <property type="term" value="P:DNA-templated DNA replication"/>
    <property type="evidence" value="ECO:0007669"/>
    <property type="project" value="TreeGrafter"/>
</dbReference>
<dbReference type="InterPro" id="IPR050238">
    <property type="entry name" value="DNA_Rep/Repair_Clamp_Loader"/>
</dbReference>
<dbReference type="SMART" id="SM00382">
    <property type="entry name" value="AAA"/>
    <property type="match status" value="1"/>
</dbReference>
<dbReference type="EMBL" id="KT007000">
    <property type="protein sequence ID" value="AKQ02492.1"/>
    <property type="molecule type" value="Genomic_DNA"/>
</dbReference>
<dbReference type="SUPFAM" id="SSF52540">
    <property type="entry name" value="P-loop containing nucleoside triphosphate hydrolases"/>
    <property type="match status" value="1"/>
</dbReference>
<dbReference type="InterPro" id="IPR003593">
    <property type="entry name" value="AAA+_ATPase"/>
</dbReference>
<proteinExistence type="predicted"/>